<reference evidence="2 3" key="1">
    <citation type="submission" date="2018-10" db="EMBL/GenBank/DDBJ databases">
        <authorList>
            <person name="Perry B.J."/>
            <person name="Sullivan J.T."/>
            <person name="Murphy R.J.T."/>
            <person name="Ramsay J.P."/>
            <person name="Ronson C.W."/>
        </authorList>
    </citation>
    <scope>NUCLEOTIDE SEQUENCE [LARGE SCALE GENOMIC DNA]</scope>
    <source>
        <strain evidence="2 3">NZP2014</strain>
    </source>
</reference>
<dbReference type="EMBL" id="CP033361">
    <property type="protein sequence ID" value="QKC74583.1"/>
    <property type="molecule type" value="Genomic_DNA"/>
</dbReference>
<keyword evidence="1" id="KW-0812">Transmembrane</keyword>
<evidence type="ECO:0000313" key="3">
    <source>
        <dbReference type="Proteomes" id="UP000503339"/>
    </source>
</evidence>
<dbReference type="KEGG" id="merd:EB233_02705"/>
<feature type="transmembrane region" description="Helical" evidence="1">
    <location>
        <begin position="126"/>
        <end position="146"/>
    </location>
</feature>
<accession>A0A6M7UES8</accession>
<dbReference type="PANTHER" id="PTHR37314">
    <property type="entry name" value="SLR0142 PROTEIN"/>
    <property type="match status" value="1"/>
</dbReference>
<dbReference type="PANTHER" id="PTHR37314:SF4">
    <property type="entry name" value="UPF0700 TRANSMEMBRANE PROTEIN YOAK"/>
    <property type="match status" value="1"/>
</dbReference>
<feature type="transmembrane region" description="Helical" evidence="1">
    <location>
        <begin position="65"/>
        <end position="87"/>
    </location>
</feature>
<dbReference type="Proteomes" id="UP000503339">
    <property type="component" value="Chromosome"/>
</dbReference>
<name>A0A6M7UES8_9HYPH</name>
<feature type="transmembrane region" description="Helical" evidence="1">
    <location>
        <begin position="21"/>
        <end position="45"/>
    </location>
</feature>
<proteinExistence type="predicted"/>
<dbReference type="AlphaFoldDB" id="A0A6M7UES8"/>
<evidence type="ECO:0000256" key="1">
    <source>
        <dbReference type="SAM" id="Phobius"/>
    </source>
</evidence>
<keyword evidence="1" id="KW-1133">Transmembrane helix</keyword>
<dbReference type="InterPro" id="IPR010699">
    <property type="entry name" value="DUF1275"/>
</dbReference>
<feature type="transmembrane region" description="Helical" evidence="1">
    <location>
        <begin position="221"/>
        <end position="240"/>
    </location>
</feature>
<dbReference type="Pfam" id="PF06912">
    <property type="entry name" value="DUF1275"/>
    <property type="match status" value="1"/>
</dbReference>
<keyword evidence="1" id="KW-0472">Membrane</keyword>
<gene>
    <name evidence="2" type="ORF">EB233_02705</name>
</gene>
<protein>
    <submittedName>
        <fullName evidence="2">DUF1275 domain-containing protein</fullName>
    </submittedName>
</protein>
<feature type="transmembrane region" description="Helical" evidence="1">
    <location>
        <begin position="197"/>
        <end position="215"/>
    </location>
</feature>
<feature type="transmembrane region" description="Helical" evidence="1">
    <location>
        <begin position="99"/>
        <end position="120"/>
    </location>
</feature>
<keyword evidence="3" id="KW-1185">Reference proteome</keyword>
<evidence type="ECO:0000313" key="2">
    <source>
        <dbReference type="EMBL" id="QKC74583.1"/>
    </source>
</evidence>
<sequence length="252" mass="27580">MILYLRRLAGKERSDRTDRHLARFLTFVAGAANAGGFLAVQQYTSHMSGIVSSMADHLALGNVELVLSGLGAFLSFVAGAACSAVLVNWGRRQHLQSEYAFSLVLEAILLICFGLLGSHLARHEALFVPMTVMLLCFIMGLQNAIITKLSEARIRTTHITGLVTDMGIELGKLLYWNMSRNDSDGLFVKADRRKLRLLASLVALFFIGGVIGALGFKHVGFAATLFLAAILLMLASMPVLEDVSVRMRRLRQ</sequence>
<organism evidence="2 3">
    <name type="scientific">Mesorhizobium erdmanii</name>
    <dbReference type="NCBI Taxonomy" id="1777866"/>
    <lineage>
        <taxon>Bacteria</taxon>
        <taxon>Pseudomonadati</taxon>
        <taxon>Pseudomonadota</taxon>
        <taxon>Alphaproteobacteria</taxon>
        <taxon>Hyphomicrobiales</taxon>
        <taxon>Phyllobacteriaceae</taxon>
        <taxon>Mesorhizobium</taxon>
    </lineage>
</organism>